<dbReference type="InterPro" id="IPR027410">
    <property type="entry name" value="TCP-1-like_intermed_sf"/>
</dbReference>
<comment type="subunit">
    <text evidence="9">Heterooligomeric complex that forms two stacked rings.</text>
</comment>
<keyword evidence="3 9" id="KW-0963">Cytoplasm</keyword>
<sequence>MSYMLNPTIILLKEGTDTSQGKGQIISNINACQAIADIVKTTLGPRGMDKLFIENGKILVTNDGATVMKNLDIVHPAAKALVDIAMAQDSEVGDGTTTVVVLAGELLSQAKKLIEDGIHPQVIIKGYRMASNKAREVVNTMKIDFDKKDLMEYLKNCAKTSMQSKLIAMQREHFTNIVVQSVMHLDDKLDIDMIGIKKEQGGSLEDSFTLEGVAFKKCFSYAGFEQQPKLFYKPKILCLNIELELKKEKDNAEVRIDDPTQYQKIVDAEWSILYEKLENIVKSGANIVLSKLPIGDLATQYFADRKIFCAGRVEEDDMKRVCLATGAQIQTTVSELNDSVLGTCGKFEEQQIGKERYNLFSGCTAAKSSTIILRGGGEHFIDEAERSLHDAIMIVRRALKHKQMVTGGGAVEMEISRQLKEYAMTIEGKIQYVILGYAKAFEGIPRQLADNAGFDPTNILNLLRKKHAEGGLWYGVNVNEEGILDMMEAQVWEPALIKLNAIAAATEAASLIISIDETIKAPEHTQG</sequence>
<proteinExistence type="inferred from homology"/>
<organism evidence="10 11">
    <name type="scientific">Entamoeba nuttalli</name>
    <dbReference type="NCBI Taxonomy" id="412467"/>
    <lineage>
        <taxon>Eukaryota</taxon>
        <taxon>Amoebozoa</taxon>
        <taxon>Evosea</taxon>
        <taxon>Archamoebae</taxon>
        <taxon>Mastigamoebida</taxon>
        <taxon>Entamoebidae</taxon>
        <taxon>Entamoeba</taxon>
    </lineage>
</organism>
<dbReference type="NCBIfam" id="TIGR02345">
    <property type="entry name" value="chap_CCT_eta"/>
    <property type="match status" value="1"/>
</dbReference>
<evidence type="ECO:0000256" key="7">
    <source>
        <dbReference type="ARBA" id="ARBA00024677"/>
    </source>
</evidence>
<dbReference type="PANTHER" id="PTHR11353">
    <property type="entry name" value="CHAPERONIN"/>
    <property type="match status" value="1"/>
</dbReference>
<gene>
    <name evidence="10" type="ORF">ENUP19_0340G0053</name>
</gene>
<protein>
    <recommendedName>
        <fullName evidence="9">T-complex protein 1 subunit eta</fullName>
        <shortName evidence="9">TCP-1-eta</shortName>
    </recommendedName>
    <alternativeName>
        <fullName evidence="9">CCT-eta</fullName>
    </alternativeName>
</protein>
<dbReference type="PROSITE" id="PS00751">
    <property type="entry name" value="TCP1_2"/>
    <property type="match status" value="1"/>
</dbReference>
<reference evidence="10 11" key="1">
    <citation type="journal article" date="2019" name="PLoS Negl. Trop. Dis.">
        <title>Whole genome sequencing of Entamoeba nuttalli reveals mammalian host-related molecular signatures and a novel octapeptide-repeat surface protein.</title>
        <authorList>
            <person name="Tanaka M."/>
            <person name="Makiuchi T."/>
            <person name="Komiyama T."/>
            <person name="Shiina T."/>
            <person name="Osaki K."/>
            <person name="Tachibana H."/>
        </authorList>
    </citation>
    <scope>NUCLEOTIDE SEQUENCE [LARGE SCALE GENOMIC DNA]</scope>
    <source>
        <strain evidence="10 11">P19-061405</strain>
    </source>
</reference>
<dbReference type="InterPro" id="IPR027409">
    <property type="entry name" value="GroEL-like_apical_dom_sf"/>
</dbReference>
<dbReference type="PRINTS" id="PR00304">
    <property type="entry name" value="TCOMPLEXTCP1"/>
</dbReference>
<keyword evidence="6 8" id="KW-0143">Chaperone</keyword>
<dbReference type="SUPFAM" id="SSF48592">
    <property type="entry name" value="GroEL equatorial domain-like"/>
    <property type="match status" value="1"/>
</dbReference>
<dbReference type="InterPro" id="IPR027413">
    <property type="entry name" value="GROEL-like_equatorial_sf"/>
</dbReference>
<evidence type="ECO:0000313" key="11">
    <source>
        <dbReference type="Proteomes" id="UP001628156"/>
    </source>
</evidence>
<dbReference type="CDD" id="cd03340">
    <property type="entry name" value="TCP1_eta"/>
    <property type="match status" value="1"/>
</dbReference>
<comment type="subcellular location">
    <subcellularLocation>
        <location evidence="1 9">Cytoplasm</location>
    </subcellularLocation>
</comment>
<name>A0ABQ0DXJ2_9EUKA</name>
<dbReference type="SUPFAM" id="SSF54849">
    <property type="entry name" value="GroEL-intermediate domain like"/>
    <property type="match status" value="1"/>
</dbReference>
<dbReference type="InterPro" id="IPR054827">
    <property type="entry name" value="thermosome_alpha"/>
</dbReference>
<dbReference type="NCBIfam" id="NF041082">
    <property type="entry name" value="thermosome_alpha"/>
    <property type="match status" value="1"/>
</dbReference>
<evidence type="ECO:0000256" key="2">
    <source>
        <dbReference type="ARBA" id="ARBA00008020"/>
    </source>
</evidence>
<comment type="similarity">
    <text evidence="2 8">Belongs to the TCP-1 chaperonin family.</text>
</comment>
<evidence type="ECO:0000256" key="3">
    <source>
        <dbReference type="ARBA" id="ARBA00022490"/>
    </source>
</evidence>
<dbReference type="SUPFAM" id="SSF52029">
    <property type="entry name" value="GroEL apical domain-like"/>
    <property type="match status" value="1"/>
</dbReference>
<evidence type="ECO:0000256" key="9">
    <source>
        <dbReference type="RuleBase" id="RU365042"/>
    </source>
</evidence>
<evidence type="ECO:0000256" key="5">
    <source>
        <dbReference type="ARBA" id="ARBA00022840"/>
    </source>
</evidence>
<dbReference type="Gene3D" id="3.30.260.10">
    <property type="entry name" value="TCP-1-like chaperonin intermediate domain"/>
    <property type="match status" value="1"/>
</dbReference>
<comment type="function">
    <text evidence="7 9">Molecular chaperone; assists the folding of proteins upon ATP hydrolysis. Known to play a role, in vitro, in the folding of actin and tubulin.</text>
</comment>
<dbReference type="Gene3D" id="3.50.7.10">
    <property type="entry name" value="GroEL"/>
    <property type="match status" value="1"/>
</dbReference>
<comment type="caution">
    <text evidence="10">The sequence shown here is derived from an EMBL/GenBank/DDBJ whole genome shotgun (WGS) entry which is preliminary data.</text>
</comment>
<dbReference type="InterPro" id="IPR012720">
    <property type="entry name" value="Chap_CCT_eta"/>
</dbReference>
<keyword evidence="4 8" id="KW-0547">Nucleotide-binding</keyword>
<evidence type="ECO:0000256" key="1">
    <source>
        <dbReference type="ARBA" id="ARBA00004496"/>
    </source>
</evidence>
<accession>A0ABQ0DXJ2</accession>
<dbReference type="PROSITE" id="PS00750">
    <property type="entry name" value="TCP1_1"/>
    <property type="match status" value="1"/>
</dbReference>
<dbReference type="Pfam" id="PF00118">
    <property type="entry name" value="Cpn60_TCP1"/>
    <property type="match status" value="1"/>
</dbReference>
<evidence type="ECO:0000256" key="4">
    <source>
        <dbReference type="ARBA" id="ARBA00022741"/>
    </source>
</evidence>
<dbReference type="InterPro" id="IPR053374">
    <property type="entry name" value="TCP-1_chaperonin"/>
</dbReference>
<keyword evidence="5 8" id="KW-0067">ATP-binding</keyword>
<dbReference type="InterPro" id="IPR017998">
    <property type="entry name" value="Chaperone_TCP-1"/>
</dbReference>
<dbReference type="Gene3D" id="1.10.560.10">
    <property type="entry name" value="GroEL-like equatorial domain"/>
    <property type="match status" value="1"/>
</dbReference>
<dbReference type="EMBL" id="BAAFRS010000340">
    <property type="protein sequence ID" value="GAB1227467.1"/>
    <property type="molecule type" value="Genomic_DNA"/>
</dbReference>
<dbReference type="InterPro" id="IPR002194">
    <property type="entry name" value="Chaperonin_TCP-1_CS"/>
</dbReference>
<dbReference type="PROSITE" id="PS00995">
    <property type="entry name" value="TCP1_3"/>
    <property type="match status" value="1"/>
</dbReference>
<keyword evidence="11" id="KW-1185">Reference proteome</keyword>
<dbReference type="NCBIfam" id="NF041083">
    <property type="entry name" value="thermosome_beta"/>
    <property type="match status" value="1"/>
</dbReference>
<evidence type="ECO:0000313" key="10">
    <source>
        <dbReference type="EMBL" id="GAB1227467.1"/>
    </source>
</evidence>
<dbReference type="Proteomes" id="UP001628156">
    <property type="component" value="Unassembled WGS sequence"/>
</dbReference>
<dbReference type="InterPro" id="IPR002423">
    <property type="entry name" value="Cpn60/GroEL/TCP-1"/>
</dbReference>
<evidence type="ECO:0000256" key="6">
    <source>
        <dbReference type="ARBA" id="ARBA00023186"/>
    </source>
</evidence>
<evidence type="ECO:0000256" key="8">
    <source>
        <dbReference type="RuleBase" id="RU004187"/>
    </source>
</evidence>